<dbReference type="InterPro" id="IPR027417">
    <property type="entry name" value="P-loop_NTPase"/>
</dbReference>
<evidence type="ECO:0000256" key="1">
    <source>
        <dbReference type="ARBA" id="ARBA00008535"/>
    </source>
</evidence>
<dbReference type="Pfam" id="PF04548">
    <property type="entry name" value="AIG1"/>
    <property type="match status" value="3"/>
</dbReference>
<sequence>MDRGQWKGLRAPEVVTNWVSGFSINNWTLGQKRKSESHDNTSEVRLLLLGKSRSGKSVTGNTILGHHAFTSKFSEQPVTTQCETASTTRGQSKVVVIDTPALFSSQLRAEDRCRDLDHCLQLCVPSIHALLLVIPIGHFKAEDTDAIKGILETFGDESRKLTLIVFTRKDELGGDTLQDYIEHDPSLKESVQTYGGRYCAFNNKAGAEEREAQVRELLDKVQRLVRANRGPHRLQLRHGARGQQEGVPQTGGNPHGPGERQLQFAGCKPNPEMSELKVLLVGKRGAGKSTAGNRLLGKRVFETKFSDVPVTRDFHSESRVWKGRKVSIIDAPDISSGDFESKLVRHSVPGPHVFLMVTPLDSFSEQDEAVLNILGRCYGGMFAEHMIVLLTRKEDLEDSDLGEESVQRFLINEHRGLSKYLRWCRNRYQVFTYKAVGEEEQRLVEELLEKIVNLVEQNGNRPCVSRAETLNIVLVGRSGTGKSAAGNTILGKKEFTSELRAQPVTKTSESATGSWRGQEVVVVDTPSLLGMPGEGEHRSTLREEAEHILSLCKRGNTVMVLVLQLGRFTQMEEKCMQVLRAIFGKEVDKHTIVLFTRKEDLGSEKIEDYAKNTDNKALRKIIEKCEGRVCTFNNKETGEAREAQVEELLTMASKLIERNGGYVSR</sequence>
<keyword evidence="3" id="KW-0342">GTP-binding</keyword>
<dbReference type="PANTHER" id="PTHR10903:SF73">
    <property type="entry name" value="GTPASE IMAP FAMILY MEMBER 8"/>
    <property type="match status" value="1"/>
</dbReference>
<reference evidence="7" key="1">
    <citation type="submission" date="2025-08" db="UniProtKB">
        <authorList>
            <consortium name="RefSeq"/>
        </authorList>
    </citation>
    <scope>IDENTIFICATION</scope>
</reference>
<keyword evidence="6" id="KW-1185">Reference proteome</keyword>
<evidence type="ECO:0000256" key="4">
    <source>
        <dbReference type="SAM" id="MobiDB-lite"/>
    </source>
</evidence>
<evidence type="ECO:0000259" key="5">
    <source>
        <dbReference type="PROSITE" id="PS51720"/>
    </source>
</evidence>
<dbReference type="GeneID" id="103125057"/>
<keyword evidence="2" id="KW-0547">Nucleotide-binding</keyword>
<accession>A0ABM3XVE4</accession>
<organism evidence="6 7">
    <name type="scientific">Erinaceus europaeus</name>
    <name type="common">Western European hedgehog</name>
    <dbReference type="NCBI Taxonomy" id="9365"/>
    <lineage>
        <taxon>Eukaryota</taxon>
        <taxon>Metazoa</taxon>
        <taxon>Chordata</taxon>
        <taxon>Craniata</taxon>
        <taxon>Vertebrata</taxon>
        <taxon>Euteleostomi</taxon>
        <taxon>Mammalia</taxon>
        <taxon>Eutheria</taxon>
        <taxon>Laurasiatheria</taxon>
        <taxon>Eulipotyphla</taxon>
        <taxon>Erinaceidae</taxon>
        <taxon>Erinaceinae</taxon>
        <taxon>Erinaceus</taxon>
    </lineage>
</organism>
<evidence type="ECO:0000313" key="7">
    <source>
        <dbReference type="RefSeq" id="XP_060052780.1"/>
    </source>
</evidence>
<feature type="domain" description="AIG1-type G" evidence="5">
    <location>
        <begin position="467"/>
        <end position="665"/>
    </location>
</feature>
<proteinExistence type="inferred from homology"/>
<dbReference type="CDD" id="cd01852">
    <property type="entry name" value="AIG1"/>
    <property type="match status" value="2"/>
</dbReference>
<dbReference type="RefSeq" id="XP_060052780.1">
    <property type="nucleotide sequence ID" value="XM_060196797.1"/>
</dbReference>
<comment type="similarity">
    <text evidence="1">Belongs to the TRAFAC class TrmE-Era-EngA-EngB-Septin-like GTPase superfamily. AIG1/Toc34/Toc159-like paraseptin GTPase family. IAN subfamily.</text>
</comment>
<dbReference type="PANTHER" id="PTHR10903">
    <property type="entry name" value="GTPASE, IMAP FAMILY MEMBER-RELATED"/>
    <property type="match status" value="1"/>
</dbReference>
<dbReference type="InterPro" id="IPR006703">
    <property type="entry name" value="G_AIG1"/>
</dbReference>
<name>A0ABM3XVE4_ERIEU</name>
<dbReference type="InterPro" id="IPR045058">
    <property type="entry name" value="GIMA/IAN/Toc"/>
</dbReference>
<dbReference type="SUPFAM" id="SSF52540">
    <property type="entry name" value="P-loop containing nucleoside triphosphate hydrolases"/>
    <property type="match status" value="3"/>
</dbReference>
<evidence type="ECO:0000256" key="2">
    <source>
        <dbReference type="ARBA" id="ARBA00022741"/>
    </source>
</evidence>
<gene>
    <name evidence="7" type="primary">GIMAP8</name>
</gene>
<dbReference type="Proteomes" id="UP001652624">
    <property type="component" value="Chromosome 8"/>
</dbReference>
<evidence type="ECO:0000256" key="3">
    <source>
        <dbReference type="ARBA" id="ARBA00023134"/>
    </source>
</evidence>
<dbReference type="Gene3D" id="3.40.50.300">
    <property type="entry name" value="P-loop containing nucleotide triphosphate hydrolases"/>
    <property type="match status" value="3"/>
</dbReference>
<evidence type="ECO:0000313" key="6">
    <source>
        <dbReference type="Proteomes" id="UP001652624"/>
    </source>
</evidence>
<protein>
    <submittedName>
        <fullName evidence="7">GTPase IMAP family member 8</fullName>
    </submittedName>
</protein>
<feature type="region of interest" description="Disordered" evidence="4">
    <location>
        <begin position="235"/>
        <end position="260"/>
    </location>
</feature>
<feature type="domain" description="AIG1-type G" evidence="5">
    <location>
        <begin position="41"/>
        <end position="241"/>
    </location>
</feature>
<dbReference type="PROSITE" id="PS51720">
    <property type="entry name" value="G_AIG1"/>
    <property type="match status" value="3"/>
</dbReference>
<feature type="domain" description="AIG1-type G" evidence="5">
    <location>
        <begin position="273"/>
        <end position="465"/>
    </location>
</feature>